<dbReference type="Pfam" id="PF00149">
    <property type="entry name" value="Metallophos"/>
    <property type="match status" value="1"/>
</dbReference>
<dbReference type="InterPro" id="IPR029052">
    <property type="entry name" value="Metallo-depent_PP-like"/>
</dbReference>
<protein>
    <recommendedName>
        <fullName evidence="1">Calcineurin-like phosphoesterase domain-containing protein</fullName>
    </recommendedName>
</protein>
<dbReference type="eggNOG" id="COG1408">
    <property type="taxonomic scope" value="Bacteria"/>
</dbReference>
<proteinExistence type="predicted"/>
<dbReference type="InterPro" id="IPR004843">
    <property type="entry name" value="Calcineurin-like_PHP"/>
</dbReference>
<gene>
    <name evidence="2" type="ORF">HMPREF1630_07795</name>
</gene>
<name>A0A095X0W6_9FIRM</name>
<dbReference type="InterPro" id="IPR051158">
    <property type="entry name" value="Metallophosphoesterase_sf"/>
</dbReference>
<dbReference type="SUPFAM" id="SSF56300">
    <property type="entry name" value="Metallo-dependent phosphatases"/>
    <property type="match status" value="1"/>
</dbReference>
<dbReference type="Proteomes" id="UP000029579">
    <property type="component" value="Unassembled WGS sequence"/>
</dbReference>
<evidence type="ECO:0000313" key="3">
    <source>
        <dbReference type="Proteomes" id="UP000029579"/>
    </source>
</evidence>
<reference evidence="2 3" key="1">
    <citation type="submission" date="2014-07" db="EMBL/GenBank/DDBJ databases">
        <authorList>
            <person name="McCorrison J."/>
            <person name="Sanka R."/>
            <person name="Torralba M."/>
            <person name="Gillis M."/>
            <person name="Haft D.H."/>
            <person name="Methe B."/>
            <person name="Sutton G."/>
            <person name="Nelson K.E."/>
        </authorList>
    </citation>
    <scope>NUCLEOTIDE SEQUENCE [LARGE SCALE GENOMIC DNA]</scope>
    <source>
        <strain evidence="2 3">S7-1-13</strain>
    </source>
</reference>
<dbReference type="PANTHER" id="PTHR31302">
    <property type="entry name" value="TRANSMEMBRANE PROTEIN WITH METALLOPHOSPHOESTERASE DOMAIN-RELATED"/>
    <property type="match status" value="1"/>
</dbReference>
<comment type="caution">
    <text evidence="2">The sequence shown here is derived from an EMBL/GenBank/DDBJ whole genome shotgun (WGS) entry which is preliminary data.</text>
</comment>
<dbReference type="PANTHER" id="PTHR31302:SF0">
    <property type="entry name" value="TRANSMEMBRANE PROTEIN WITH METALLOPHOSPHOESTERASE DOMAIN"/>
    <property type="match status" value="1"/>
</dbReference>
<sequence>MKNKKLVAGLVLATMVLTGKYLHDQAFVGVEKKVTIKNSKVKTDLKITHISDLHSNVLSNLDEVLDNIKAFNPDLIFLTGDMIDYPTPSKIERTMYFLKRLSKLGIKTYFVSGNHEEASEESTIFYELIKDLSISKLDNEGEFLQIRDNKVYVYGVPYWGVDLSNFKPEASLNLILAHFSKRIRENYDPRMDIIFSGHTHGGQVRAPFIGGLIAPGEGYFPDYDMGLYEYKQSQIYVSAGLGNTFLPLRFLDPISYTNITIKRP</sequence>
<accession>A0A095X0W6</accession>
<dbReference type="OrthoDB" id="9780884at2"/>
<organism evidence="2 3">
    <name type="scientific">Anaerococcus lactolyticus S7-1-13</name>
    <dbReference type="NCBI Taxonomy" id="1284686"/>
    <lineage>
        <taxon>Bacteria</taxon>
        <taxon>Bacillati</taxon>
        <taxon>Bacillota</taxon>
        <taxon>Tissierellia</taxon>
        <taxon>Tissierellales</taxon>
        <taxon>Peptoniphilaceae</taxon>
        <taxon>Anaerococcus</taxon>
    </lineage>
</organism>
<evidence type="ECO:0000259" key="1">
    <source>
        <dbReference type="Pfam" id="PF00149"/>
    </source>
</evidence>
<dbReference type="EMBL" id="JRMW01000040">
    <property type="protein sequence ID" value="KGF03336.1"/>
    <property type="molecule type" value="Genomic_DNA"/>
</dbReference>
<feature type="domain" description="Calcineurin-like phosphoesterase" evidence="1">
    <location>
        <begin position="45"/>
        <end position="201"/>
    </location>
</feature>
<dbReference type="GO" id="GO:0016787">
    <property type="term" value="F:hydrolase activity"/>
    <property type="evidence" value="ECO:0007669"/>
    <property type="project" value="InterPro"/>
</dbReference>
<dbReference type="RefSeq" id="WP_052039409.1">
    <property type="nucleotide sequence ID" value="NZ_JRMW01000040.1"/>
</dbReference>
<evidence type="ECO:0000313" key="2">
    <source>
        <dbReference type="EMBL" id="KGF03336.1"/>
    </source>
</evidence>
<dbReference type="Gene3D" id="3.60.21.10">
    <property type="match status" value="1"/>
</dbReference>
<dbReference type="AlphaFoldDB" id="A0A095X0W6"/>